<dbReference type="EMBL" id="JAASQV010000001">
    <property type="protein sequence ID" value="NIJ64787.1"/>
    <property type="molecule type" value="Genomic_DNA"/>
</dbReference>
<organism evidence="1 2">
    <name type="scientific">Sphingomonas leidyi</name>
    <dbReference type="NCBI Taxonomy" id="68569"/>
    <lineage>
        <taxon>Bacteria</taxon>
        <taxon>Pseudomonadati</taxon>
        <taxon>Pseudomonadota</taxon>
        <taxon>Alphaproteobacteria</taxon>
        <taxon>Sphingomonadales</taxon>
        <taxon>Sphingomonadaceae</taxon>
        <taxon>Sphingomonas</taxon>
    </lineage>
</organism>
<reference evidence="1 2" key="1">
    <citation type="submission" date="2020-03" db="EMBL/GenBank/DDBJ databases">
        <title>Genomic Encyclopedia of Type Strains, Phase IV (KMG-IV): sequencing the most valuable type-strain genomes for metagenomic binning, comparative biology and taxonomic classification.</title>
        <authorList>
            <person name="Goeker M."/>
        </authorList>
    </citation>
    <scope>NUCLEOTIDE SEQUENCE [LARGE SCALE GENOMIC DNA]</scope>
    <source>
        <strain evidence="1 2">DSM 4733</strain>
    </source>
</reference>
<accession>A0A7X5V032</accession>
<keyword evidence="2" id="KW-1185">Reference proteome</keyword>
<protein>
    <submittedName>
        <fullName evidence="1">Uncharacterized protein</fullName>
    </submittedName>
</protein>
<sequence length="170" mass="17633">MFLSLLLLAHAAAGQTADPAAPARAGQYQCVLPNREKKTCLGTTSYKIAGSSYEATTRLFLAPTPLITMELHTRGTVTDGKFCETVKLADFQAGTVLVNGAPADAATATAVKSQLAAVVAALDGKASCSAIKPAEDGLLLNELSIDGAVRADLSQKFVWVSEKDGYGLGM</sequence>
<name>A0A7X5V032_9SPHN</name>
<dbReference type="RefSeq" id="WP_167299108.1">
    <property type="nucleotide sequence ID" value="NZ_CP170557.1"/>
</dbReference>
<evidence type="ECO:0000313" key="2">
    <source>
        <dbReference type="Proteomes" id="UP000564677"/>
    </source>
</evidence>
<dbReference type="Proteomes" id="UP000564677">
    <property type="component" value="Unassembled WGS sequence"/>
</dbReference>
<dbReference type="AlphaFoldDB" id="A0A7X5V032"/>
<proteinExistence type="predicted"/>
<evidence type="ECO:0000313" key="1">
    <source>
        <dbReference type="EMBL" id="NIJ64787.1"/>
    </source>
</evidence>
<gene>
    <name evidence="1" type="ORF">FHR20_001718</name>
</gene>
<comment type="caution">
    <text evidence="1">The sequence shown here is derived from an EMBL/GenBank/DDBJ whole genome shotgun (WGS) entry which is preliminary data.</text>
</comment>